<dbReference type="PROSITE" id="PS51257">
    <property type="entry name" value="PROKAR_LIPOPROTEIN"/>
    <property type="match status" value="1"/>
</dbReference>
<feature type="compositionally biased region" description="Polar residues" evidence="1">
    <location>
        <begin position="243"/>
        <end position="252"/>
    </location>
</feature>
<feature type="signal peptide" evidence="2">
    <location>
        <begin position="1"/>
        <end position="26"/>
    </location>
</feature>
<comment type="caution">
    <text evidence="3">The sequence shown here is derived from an EMBL/GenBank/DDBJ whole genome shotgun (WGS) entry which is preliminary data.</text>
</comment>
<proteinExistence type="predicted"/>
<dbReference type="EMBL" id="AWET01000044">
    <property type="protein sequence ID" value="ERJ99139.1"/>
    <property type="molecule type" value="Genomic_DNA"/>
</dbReference>
<protein>
    <submittedName>
        <fullName evidence="3">Putative lipoprotein</fullName>
    </submittedName>
</protein>
<evidence type="ECO:0000256" key="1">
    <source>
        <dbReference type="SAM" id="MobiDB-lite"/>
    </source>
</evidence>
<dbReference type="Proteomes" id="UP000016600">
    <property type="component" value="Unassembled WGS sequence"/>
</dbReference>
<dbReference type="PATRIC" id="fig|1081904.3.peg.1971"/>
<dbReference type="RefSeq" id="WP_021584595.1">
    <property type="nucleotide sequence ID" value="NZ_AWET01000044.1"/>
</dbReference>
<keyword evidence="3" id="KW-0449">Lipoprotein</keyword>
<name>U2MBS5_9BACT</name>
<evidence type="ECO:0000313" key="3">
    <source>
        <dbReference type="EMBL" id="ERJ99139.1"/>
    </source>
</evidence>
<accession>U2MBS5</accession>
<keyword evidence="4" id="KW-1185">Reference proteome</keyword>
<dbReference type="AlphaFoldDB" id="U2MBS5"/>
<sequence length="346" mass="38890">MKKNVLTSVLVLLGAALFAVSFTACSNEPDKPNNEPENKLHEDPTKVTIQLVECHMHGAWNKIETNGGPHQNPESKAKYLKRIQEITYEVKPGKGWGLAEGSQSKFYVIKANEYPLKDDPNPAPIYLMFIKYYNVKGELMNQQFVQNGQDAIHQHFFTVENVKNLMTDAAIGDGVKTTDYIEYKYVDTTPWDKTHHSGAATLTGKSNPIGLKGAVRFLKDRVTMNLRIRLLHDNRGKKDPKTGSFSPFDSPSSRQVQIGSWDINITVPVVVYAENEDYIEGYPTTMTLKEVPDYVKKHPNGSLDKVGNNLIHSIMKAFNISWDEALTDYCTKYITSGDAESGTIWL</sequence>
<feature type="chain" id="PRO_5004632513" evidence="2">
    <location>
        <begin position="27"/>
        <end position="346"/>
    </location>
</feature>
<evidence type="ECO:0000256" key="2">
    <source>
        <dbReference type="SAM" id="SignalP"/>
    </source>
</evidence>
<reference evidence="3 4" key="1">
    <citation type="submission" date="2013-08" db="EMBL/GenBank/DDBJ databases">
        <authorList>
            <person name="Durkin A.S."/>
            <person name="Haft D.R."/>
            <person name="McCorrison J."/>
            <person name="Torralba M."/>
            <person name="Gillis M."/>
            <person name="Haft D.H."/>
            <person name="Methe B."/>
            <person name="Sutton G."/>
            <person name="Nelson K.E."/>
        </authorList>
    </citation>
    <scope>NUCLEOTIDE SEQUENCE [LARGE SCALE GENOMIC DNA]</scope>
    <source>
        <strain evidence="3 4">F0068</strain>
    </source>
</reference>
<keyword evidence="2" id="KW-0732">Signal</keyword>
<feature type="region of interest" description="Disordered" evidence="1">
    <location>
        <begin position="233"/>
        <end position="252"/>
    </location>
</feature>
<gene>
    <name evidence="3" type="ORF">HMPREF1218_1193</name>
</gene>
<organism evidence="3 4">
    <name type="scientific">Hoylesella pleuritidis F0068</name>
    <dbReference type="NCBI Taxonomy" id="1081904"/>
    <lineage>
        <taxon>Bacteria</taxon>
        <taxon>Pseudomonadati</taxon>
        <taxon>Bacteroidota</taxon>
        <taxon>Bacteroidia</taxon>
        <taxon>Bacteroidales</taxon>
        <taxon>Prevotellaceae</taxon>
        <taxon>Hoylesella</taxon>
    </lineage>
</organism>
<evidence type="ECO:0000313" key="4">
    <source>
        <dbReference type="Proteomes" id="UP000016600"/>
    </source>
</evidence>